<evidence type="ECO:0008006" key="4">
    <source>
        <dbReference type="Google" id="ProtNLM"/>
    </source>
</evidence>
<organism evidence="2 3">
    <name type="scientific">Flavobacterium bizetiae</name>
    <dbReference type="NCBI Taxonomy" id="2704140"/>
    <lineage>
        <taxon>Bacteria</taxon>
        <taxon>Pseudomonadati</taxon>
        <taxon>Bacteroidota</taxon>
        <taxon>Flavobacteriia</taxon>
        <taxon>Flavobacteriales</taxon>
        <taxon>Flavobacteriaceae</taxon>
        <taxon>Flavobacterium</taxon>
    </lineage>
</organism>
<name>A0A6J4GB41_9FLAO</name>
<reference evidence="2 3" key="1">
    <citation type="submission" date="2020-02" db="EMBL/GenBank/DDBJ databases">
        <authorList>
            <person name="Criscuolo A."/>
        </authorList>
    </citation>
    <scope>NUCLEOTIDE SEQUENCE [LARGE SCALE GENOMIC DNA]</scope>
    <source>
        <strain evidence="2">CIP105534</strain>
    </source>
</reference>
<feature type="signal peptide" evidence="1">
    <location>
        <begin position="1"/>
        <end position="23"/>
    </location>
</feature>
<dbReference type="AlphaFoldDB" id="A0A6J4GB41"/>
<feature type="chain" id="PRO_5026941525" description="Kazal-like domain-containing protein" evidence="1">
    <location>
        <begin position="24"/>
        <end position="92"/>
    </location>
</feature>
<accession>A0A6J4GB41</accession>
<dbReference type="EMBL" id="CADCSU010000030">
    <property type="protein sequence ID" value="CAA9194862.1"/>
    <property type="molecule type" value="Genomic_DNA"/>
</dbReference>
<proteinExistence type="predicted"/>
<evidence type="ECO:0000313" key="2">
    <source>
        <dbReference type="EMBL" id="CAA9194862.1"/>
    </source>
</evidence>
<keyword evidence="3" id="KW-1185">Reference proteome</keyword>
<evidence type="ECO:0000256" key="1">
    <source>
        <dbReference type="SAM" id="SignalP"/>
    </source>
</evidence>
<protein>
    <recommendedName>
        <fullName evidence="4">Kazal-like domain-containing protein</fullName>
    </recommendedName>
</protein>
<evidence type="ECO:0000313" key="3">
    <source>
        <dbReference type="Proteomes" id="UP000479938"/>
    </source>
</evidence>
<sequence length="92" mass="9791">MKTIFSKKAVPFVVVLGLGISGAFLTTSMQNAKSAPIPKIGYVDGPDGPCTVPVRCSTDLNVVCRASYAPPGQIAKDKFDGDCTEVLYRPRN</sequence>
<keyword evidence="1" id="KW-0732">Signal</keyword>
<dbReference type="Proteomes" id="UP000479938">
    <property type="component" value="Unassembled WGS sequence"/>
</dbReference>
<gene>
    <name evidence="2" type="ORF">FLA105534_00355</name>
</gene>